<gene>
    <name evidence="3" type="ORF">LJ757_06980</name>
</gene>
<dbReference type="PANTHER" id="PTHR43283">
    <property type="entry name" value="BETA-LACTAMASE-RELATED"/>
    <property type="match status" value="1"/>
</dbReference>
<dbReference type="AlphaFoldDB" id="A0A9X1SB96"/>
<sequence length="370" mass="38361">MDLTRQLQDLLDDAVGQGMTPSAVCAASLDGEALPVLSAGLALRFGADGVPLPAEERVPADPQTWYDLASVTKPFSALAVLALARDGLLDLDEPVAARLSAFAAPYRGSEAGKQRVTLRHLLTHTSGLPGTWDGWREPLPDRQTALASLLSVPLVAEPGTGFSYSCVGYNSAMALAESVTGMAWRTLVELLVLDPLALGGDITFQPDPGHCAATECGSPDGRALVRGEVHDESAYALGGAAANAGLFGTASGVLRFAEALRGGIPALLPGPLAELLWEDQLDGLMGSAAGAARTGVGYGQSVGLRIGQLGWMGGEAADARGHNGFTGTSFLTDRGRRLSVVLLTNRVHPTRDGTDVTPLRKAVNEAVYTA</sequence>
<proteinExistence type="predicted"/>
<accession>A0A9X1SB96</accession>
<dbReference type="Proteomes" id="UP001139158">
    <property type="component" value="Unassembled WGS sequence"/>
</dbReference>
<protein>
    <submittedName>
        <fullName evidence="3">Beta-lactamase family protein</fullName>
    </submittedName>
</protein>
<dbReference type="SUPFAM" id="SSF56601">
    <property type="entry name" value="beta-lactamase/transpeptidase-like"/>
    <property type="match status" value="1"/>
</dbReference>
<dbReference type="InterPro" id="IPR001466">
    <property type="entry name" value="Beta-lactam-related"/>
</dbReference>
<evidence type="ECO:0000259" key="2">
    <source>
        <dbReference type="Pfam" id="PF00144"/>
    </source>
</evidence>
<dbReference type="GO" id="GO:0016787">
    <property type="term" value="F:hydrolase activity"/>
    <property type="evidence" value="ECO:0007669"/>
    <property type="project" value="UniProtKB-KW"/>
</dbReference>
<evidence type="ECO:0000313" key="4">
    <source>
        <dbReference type="Proteomes" id="UP001139158"/>
    </source>
</evidence>
<feature type="domain" description="Beta-lactamase-related" evidence="2">
    <location>
        <begin position="11"/>
        <end position="362"/>
    </location>
</feature>
<reference evidence="3" key="1">
    <citation type="submission" date="2021-10" db="EMBL/GenBank/DDBJ databases">
        <title>Novel species in genus Arthrobacter.</title>
        <authorList>
            <person name="Liu Y."/>
        </authorList>
    </citation>
    <scope>NUCLEOTIDE SEQUENCE</scope>
    <source>
        <strain evidence="3">Zg-Y453</strain>
    </source>
</reference>
<dbReference type="InterPro" id="IPR012338">
    <property type="entry name" value="Beta-lactam/transpept-like"/>
</dbReference>
<dbReference type="Pfam" id="PF00144">
    <property type="entry name" value="Beta-lactamase"/>
    <property type="match status" value="1"/>
</dbReference>
<name>A0A9X1SB96_9MICC</name>
<dbReference type="RefSeq" id="WP_227895436.1">
    <property type="nucleotide sequence ID" value="NZ_CP099466.1"/>
</dbReference>
<dbReference type="Gene3D" id="3.40.710.10">
    <property type="entry name" value="DD-peptidase/beta-lactamase superfamily"/>
    <property type="match status" value="1"/>
</dbReference>
<dbReference type="EMBL" id="JAJFZV010000005">
    <property type="protein sequence ID" value="MCC3297550.1"/>
    <property type="molecule type" value="Genomic_DNA"/>
</dbReference>
<keyword evidence="1" id="KW-0378">Hydrolase</keyword>
<organism evidence="3 4">
    <name type="scientific">Arthrobacter caoxuetaonis</name>
    <dbReference type="NCBI Taxonomy" id="2886935"/>
    <lineage>
        <taxon>Bacteria</taxon>
        <taxon>Bacillati</taxon>
        <taxon>Actinomycetota</taxon>
        <taxon>Actinomycetes</taxon>
        <taxon>Micrococcales</taxon>
        <taxon>Micrococcaceae</taxon>
        <taxon>Arthrobacter</taxon>
    </lineage>
</organism>
<dbReference type="PANTHER" id="PTHR43283:SF11">
    <property type="entry name" value="BETA-LACTAMASE-RELATED DOMAIN-CONTAINING PROTEIN"/>
    <property type="match status" value="1"/>
</dbReference>
<evidence type="ECO:0000256" key="1">
    <source>
        <dbReference type="ARBA" id="ARBA00022801"/>
    </source>
</evidence>
<comment type="caution">
    <text evidence="3">The sequence shown here is derived from an EMBL/GenBank/DDBJ whole genome shotgun (WGS) entry which is preliminary data.</text>
</comment>
<evidence type="ECO:0000313" key="3">
    <source>
        <dbReference type="EMBL" id="MCC3297550.1"/>
    </source>
</evidence>
<keyword evidence="4" id="KW-1185">Reference proteome</keyword>
<dbReference type="InterPro" id="IPR050789">
    <property type="entry name" value="Diverse_Enzym_Activities"/>
</dbReference>